<evidence type="ECO:0000313" key="2">
    <source>
        <dbReference type="EMBL" id="RKF73253.1"/>
    </source>
</evidence>
<keyword evidence="1" id="KW-0732">Signal</keyword>
<feature type="signal peptide" evidence="1">
    <location>
        <begin position="1"/>
        <end position="23"/>
    </location>
</feature>
<sequence>MNYLTRLLTHLFLTVSFSSLSQSYQQHYCDRLGLVGCGSLGLF</sequence>
<feature type="chain" id="PRO_5019016178" evidence="1">
    <location>
        <begin position="24"/>
        <end position="43"/>
    </location>
</feature>
<evidence type="ECO:0000313" key="3">
    <source>
        <dbReference type="Proteomes" id="UP000285326"/>
    </source>
</evidence>
<dbReference type="AlphaFoldDB" id="A0A420IFD9"/>
<dbReference type="EMBL" id="MCBS01024527">
    <property type="protein sequence ID" value="RKF73253.1"/>
    <property type="molecule type" value="Genomic_DNA"/>
</dbReference>
<protein>
    <submittedName>
        <fullName evidence="2">Uncharacterized protein</fullName>
    </submittedName>
</protein>
<comment type="caution">
    <text evidence="2">The sequence shown here is derived from an EMBL/GenBank/DDBJ whole genome shotgun (WGS) entry which is preliminary data.</text>
</comment>
<name>A0A420IFD9_9PEZI</name>
<gene>
    <name evidence="2" type="ORF">GcM1_c11059o13</name>
</gene>
<organism evidence="2 3">
    <name type="scientific">Golovinomyces cichoracearum</name>
    <dbReference type="NCBI Taxonomy" id="62708"/>
    <lineage>
        <taxon>Eukaryota</taxon>
        <taxon>Fungi</taxon>
        <taxon>Dikarya</taxon>
        <taxon>Ascomycota</taxon>
        <taxon>Pezizomycotina</taxon>
        <taxon>Leotiomycetes</taxon>
        <taxon>Erysiphales</taxon>
        <taxon>Erysiphaceae</taxon>
        <taxon>Golovinomyces</taxon>
    </lineage>
</organism>
<dbReference type="Proteomes" id="UP000285326">
    <property type="component" value="Unassembled WGS sequence"/>
</dbReference>
<accession>A0A420IFD9</accession>
<evidence type="ECO:0000256" key="1">
    <source>
        <dbReference type="SAM" id="SignalP"/>
    </source>
</evidence>
<reference evidence="2 3" key="1">
    <citation type="journal article" date="2018" name="BMC Genomics">
        <title>Comparative genome analyses reveal sequence features reflecting distinct modes of host-adaptation between dicot and monocot powdery mildew.</title>
        <authorList>
            <person name="Wu Y."/>
            <person name="Ma X."/>
            <person name="Pan Z."/>
            <person name="Kale S.D."/>
            <person name="Song Y."/>
            <person name="King H."/>
            <person name="Zhang Q."/>
            <person name="Presley C."/>
            <person name="Deng X."/>
            <person name="Wei C.I."/>
            <person name="Xiao S."/>
        </authorList>
    </citation>
    <scope>NUCLEOTIDE SEQUENCE [LARGE SCALE GENOMIC DNA]</scope>
    <source>
        <strain evidence="2">UMSG1</strain>
    </source>
</reference>
<proteinExistence type="predicted"/>